<dbReference type="PANTHER" id="PTHR11848">
    <property type="entry name" value="TGF-BETA FAMILY"/>
    <property type="match status" value="1"/>
</dbReference>
<feature type="compositionally biased region" description="Basic residues" evidence="10">
    <location>
        <begin position="283"/>
        <end position="293"/>
    </location>
</feature>
<dbReference type="GO" id="GO:0032502">
    <property type="term" value="P:developmental process"/>
    <property type="evidence" value="ECO:0007669"/>
    <property type="project" value="UniProtKB-ARBA"/>
</dbReference>
<dbReference type="GO" id="GO:0005615">
    <property type="term" value="C:extracellular space"/>
    <property type="evidence" value="ECO:0007669"/>
    <property type="project" value="UniProtKB-KW"/>
</dbReference>
<dbReference type="Pfam" id="PF00688">
    <property type="entry name" value="TGFb_propeptide"/>
    <property type="match status" value="1"/>
</dbReference>
<keyword evidence="5" id="KW-0732">Signal</keyword>
<dbReference type="InterPro" id="IPR015615">
    <property type="entry name" value="TGF-beta-rel"/>
</dbReference>
<evidence type="ECO:0000256" key="5">
    <source>
        <dbReference type="ARBA" id="ARBA00022729"/>
    </source>
</evidence>
<evidence type="ECO:0000256" key="9">
    <source>
        <dbReference type="RuleBase" id="RU000354"/>
    </source>
</evidence>
<evidence type="ECO:0000313" key="11">
    <source>
        <dbReference type="EMBL" id="CAH1775818.1"/>
    </source>
</evidence>
<dbReference type="PROSITE" id="PS00250">
    <property type="entry name" value="TGF_BETA_1"/>
    <property type="match status" value="1"/>
</dbReference>
<name>A0A8J1XRJ7_OWEFU</name>
<keyword evidence="3" id="KW-0202">Cytokine</keyword>
<keyword evidence="6 9" id="KW-0339">Growth factor</keyword>
<dbReference type="Gene3D" id="2.10.90.10">
    <property type="entry name" value="Cystine-knot cytokines"/>
    <property type="match status" value="1"/>
</dbReference>
<dbReference type="InterPro" id="IPR001839">
    <property type="entry name" value="TGF-b_C"/>
</dbReference>
<dbReference type="AlphaFoldDB" id="A0A8J1XRJ7"/>
<dbReference type="PRINTS" id="PR00669">
    <property type="entry name" value="INHIBINA"/>
</dbReference>
<dbReference type="SUPFAM" id="SSF57501">
    <property type="entry name" value="Cystine-knot cytokines"/>
    <property type="match status" value="1"/>
</dbReference>
<evidence type="ECO:0000313" key="12">
    <source>
        <dbReference type="Proteomes" id="UP000749559"/>
    </source>
</evidence>
<dbReference type="PROSITE" id="PS51362">
    <property type="entry name" value="TGF_BETA_2"/>
    <property type="match status" value="1"/>
</dbReference>
<keyword evidence="4" id="KW-0964">Secreted</keyword>
<protein>
    <submittedName>
        <fullName evidence="11">Uncharacterized protein</fullName>
    </submittedName>
</protein>
<dbReference type="GO" id="GO:0008083">
    <property type="term" value="F:growth factor activity"/>
    <property type="evidence" value="ECO:0007669"/>
    <property type="project" value="UniProtKB-KW"/>
</dbReference>
<keyword evidence="8" id="KW-0325">Glycoprotein</keyword>
<dbReference type="FunFam" id="2.10.90.10:FF:000003">
    <property type="entry name" value="Bone morphogenetic protein 5"/>
    <property type="match status" value="1"/>
</dbReference>
<keyword evidence="12" id="KW-1185">Reference proteome</keyword>
<dbReference type="InterPro" id="IPR001111">
    <property type="entry name" value="TGF-b_propeptide"/>
</dbReference>
<evidence type="ECO:0000256" key="2">
    <source>
        <dbReference type="ARBA" id="ARBA00006656"/>
    </source>
</evidence>
<dbReference type="Gene3D" id="2.60.120.970">
    <property type="match status" value="1"/>
</dbReference>
<reference evidence="11" key="1">
    <citation type="submission" date="2022-03" db="EMBL/GenBank/DDBJ databases">
        <authorList>
            <person name="Martin C."/>
        </authorList>
    </citation>
    <scope>NUCLEOTIDE SEQUENCE</scope>
</reference>
<dbReference type="OrthoDB" id="5987191at2759"/>
<dbReference type="PANTHER" id="PTHR11848:SF310">
    <property type="entry name" value="PROTEIN 60A-RELATED"/>
    <property type="match status" value="1"/>
</dbReference>
<evidence type="ECO:0000256" key="8">
    <source>
        <dbReference type="ARBA" id="ARBA00023180"/>
    </source>
</evidence>
<evidence type="ECO:0000256" key="4">
    <source>
        <dbReference type="ARBA" id="ARBA00022525"/>
    </source>
</evidence>
<keyword evidence="7" id="KW-1015">Disulfide bond</keyword>
<comment type="caution">
    <text evidence="11">The sequence shown here is derived from an EMBL/GenBank/DDBJ whole genome shotgun (WGS) entry which is preliminary data.</text>
</comment>
<dbReference type="CDD" id="cd13761">
    <property type="entry name" value="TGF_beta_BMP5_like"/>
    <property type="match status" value="1"/>
</dbReference>
<evidence type="ECO:0000256" key="6">
    <source>
        <dbReference type="ARBA" id="ARBA00023030"/>
    </source>
</evidence>
<accession>A0A8J1XRJ7</accession>
<evidence type="ECO:0000256" key="7">
    <source>
        <dbReference type="ARBA" id="ARBA00023157"/>
    </source>
</evidence>
<comment type="similarity">
    <text evidence="2 9">Belongs to the TGF-beta family.</text>
</comment>
<dbReference type="Pfam" id="PF00019">
    <property type="entry name" value="TGF_beta"/>
    <property type="match status" value="1"/>
</dbReference>
<evidence type="ECO:0000256" key="10">
    <source>
        <dbReference type="SAM" id="MobiDB-lite"/>
    </source>
</evidence>
<evidence type="ECO:0000256" key="1">
    <source>
        <dbReference type="ARBA" id="ARBA00004613"/>
    </source>
</evidence>
<dbReference type="Proteomes" id="UP000749559">
    <property type="component" value="Unassembled WGS sequence"/>
</dbReference>
<gene>
    <name evidence="11" type="ORF">OFUS_LOCUS3070</name>
</gene>
<evidence type="ECO:0000256" key="3">
    <source>
        <dbReference type="ARBA" id="ARBA00022514"/>
    </source>
</evidence>
<organism evidence="11 12">
    <name type="scientific">Owenia fusiformis</name>
    <name type="common">Polychaete worm</name>
    <dbReference type="NCBI Taxonomy" id="6347"/>
    <lineage>
        <taxon>Eukaryota</taxon>
        <taxon>Metazoa</taxon>
        <taxon>Spiralia</taxon>
        <taxon>Lophotrochozoa</taxon>
        <taxon>Annelida</taxon>
        <taxon>Polychaeta</taxon>
        <taxon>Sedentaria</taxon>
        <taxon>Canalipalpata</taxon>
        <taxon>Sabellida</taxon>
        <taxon>Oweniida</taxon>
        <taxon>Oweniidae</taxon>
        <taxon>Owenia</taxon>
    </lineage>
</organism>
<sequence length="423" mass="48810">MDVSVLYCVFMTGVVVLDVHKTMADISTFYTDNDLQMSLAVSHIAQKSKKEMQHEILTLLGLHHRPKPLNHGKDKSAPQFMLDLYESMHGDDDEDETKDINEADANQGKLQHFNVTRENIQFINHADMIMSFVNHVKHDHRVRHATDERFYFDFSEVTVQEEITGAELRLFKQPSLVNKSEYYMLLVYRVIHGRSDEDRELKLEFNKTISDTYEGWIDLNITGAAISWQVFPHTNMGLLLRIFDDKGDEVKPHSMGIVGRSGDEDKQGFAVAFFKTPTELHSRRTRSVKKRQRQEKDAAPEVSYADEPWNFAKQPHRSQRSCQRKRLYVSFRSLGWQDWIIAPDGYAAFYCNGDCSFPMNAHMNATNHAIVQTLVHLMDPFKIPKPCCAPTRLSAISVLYFDDNSNVILKKYRNMVVRACGCH</sequence>
<dbReference type="InterPro" id="IPR029034">
    <property type="entry name" value="Cystine-knot_cytokine"/>
</dbReference>
<dbReference type="SMART" id="SM00204">
    <property type="entry name" value="TGFB"/>
    <property type="match status" value="1"/>
</dbReference>
<dbReference type="GO" id="GO:0005125">
    <property type="term" value="F:cytokine activity"/>
    <property type="evidence" value="ECO:0007669"/>
    <property type="project" value="UniProtKB-KW"/>
</dbReference>
<dbReference type="EMBL" id="CAIIXF020000001">
    <property type="protein sequence ID" value="CAH1775818.1"/>
    <property type="molecule type" value="Genomic_DNA"/>
</dbReference>
<comment type="subcellular location">
    <subcellularLocation>
        <location evidence="1">Secreted</location>
    </subcellularLocation>
</comment>
<feature type="region of interest" description="Disordered" evidence="10">
    <location>
        <begin position="283"/>
        <end position="302"/>
    </location>
</feature>
<proteinExistence type="inferred from homology"/>
<dbReference type="InterPro" id="IPR017948">
    <property type="entry name" value="TGFb_CS"/>
</dbReference>